<feature type="domain" description="TM7S3/TM198-like" evidence="10">
    <location>
        <begin position="54"/>
        <end position="251"/>
    </location>
</feature>
<feature type="transmembrane region" description="Helical" evidence="8">
    <location>
        <begin position="224"/>
        <end position="249"/>
    </location>
</feature>
<gene>
    <name evidence="11" type="ORF">Pfra01_000845400</name>
</gene>
<proteinExistence type="inferred from homology"/>
<feature type="transmembrane region" description="Helical" evidence="8">
    <location>
        <begin position="103"/>
        <end position="122"/>
    </location>
</feature>
<dbReference type="InterPro" id="IPR040236">
    <property type="entry name" value="TMEM198"/>
</dbReference>
<organism evidence="11 12">
    <name type="scientific">Phytophthora fragariaefolia</name>
    <dbReference type="NCBI Taxonomy" id="1490495"/>
    <lineage>
        <taxon>Eukaryota</taxon>
        <taxon>Sar</taxon>
        <taxon>Stramenopiles</taxon>
        <taxon>Oomycota</taxon>
        <taxon>Peronosporomycetes</taxon>
        <taxon>Peronosporales</taxon>
        <taxon>Peronosporaceae</taxon>
        <taxon>Phytophthora</taxon>
    </lineage>
</organism>
<comment type="similarity">
    <text evidence="2">Belongs to the TMEM198 family.</text>
</comment>
<accession>A0A9W7CL70</accession>
<evidence type="ECO:0000256" key="4">
    <source>
        <dbReference type="ARBA" id="ARBA00022989"/>
    </source>
</evidence>
<feature type="transmembrane region" description="Helical" evidence="8">
    <location>
        <begin position="75"/>
        <end position="97"/>
    </location>
</feature>
<dbReference type="EMBL" id="BSXT01000764">
    <property type="protein sequence ID" value="GMF33751.1"/>
    <property type="molecule type" value="Genomic_DNA"/>
</dbReference>
<feature type="transmembrane region" description="Helical" evidence="8">
    <location>
        <begin position="184"/>
        <end position="204"/>
    </location>
</feature>
<keyword evidence="3 8" id="KW-0812">Transmembrane</keyword>
<feature type="transmembrane region" description="Helical" evidence="8">
    <location>
        <begin position="49"/>
        <end position="68"/>
    </location>
</feature>
<dbReference type="GO" id="GO:0005886">
    <property type="term" value="C:plasma membrane"/>
    <property type="evidence" value="ECO:0007669"/>
    <property type="project" value="TreeGrafter"/>
</dbReference>
<protein>
    <recommendedName>
        <fullName evidence="6">Transmembrane protein 198</fullName>
    </recommendedName>
</protein>
<feature type="region of interest" description="Disordered" evidence="7">
    <location>
        <begin position="353"/>
        <end position="378"/>
    </location>
</feature>
<dbReference type="AlphaFoldDB" id="A0A9W7CL70"/>
<dbReference type="PANTHER" id="PTHR31247">
    <property type="entry name" value="TRANSMEMBRANE PROTEIN 198 FAMILY MEMBER"/>
    <property type="match status" value="1"/>
</dbReference>
<name>A0A9W7CL70_9STRA</name>
<comment type="caution">
    <text evidence="11">The sequence shown here is derived from an EMBL/GenBank/DDBJ whole genome shotgun (WGS) entry which is preliminary data.</text>
</comment>
<comment type="subcellular location">
    <subcellularLocation>
        <location evidence="1">Membrane</location>
        <topology evidence="1">Multi-pass membrane protein</topology>
    </subcellularLocation>
</comment>
<evidence type="ECO:0000256" key="1">
    <source>
        <dbReference type="ARBA" id="ARBA00004141"/>
    </source>
</evidence>
<evidence type="ECO:0000313" key="12">
    <source>
        <dbReference type="Proteomes" id="UP001165121"/>
    </source>
</evidence>
<evidence type="ECO:0000256" key="5">
    <source>
        <dbReference type="ARBA" id="ARBA00023136"/>
    </source>
</evidence>
<evidence type="ECO:0000313" key="11">
    <source>
        <dbReference type="EMBL" id="GMF33751.1"/>
    </source>
</evidence>
<keyword evidence="9" id="KW-0732">Signal</keyword>
<dbReference type="PANTHER" id="PTHR31247:SF5">
    <property type="entry name" value="DUF4203 DOMAIN-CONTAINING PROTEIN"/>
    <property type="match status" value="1"/>
</dbReference>
<sequence length="378" mass="40314">MARSNMLAVMLMLSQLAILASSAQASSNSTESVAEESIFDSSNGLGLGGSILAIVSVLIGGGIVTFGYRFLYETLFTIGFGLGAVFIAVATESMLAGKSYMALGSWIAFIIGGILCGGLVMWVHPKGSFVAGVSGGITLAVLVSNSAACYVASGQTKEVFNILSVVFSVVFAAFDLKHGKPIEVVAISLFGAGILVWGVGFFVGDYPFPNNLEKYAMTNVNGDLVYSIPTVWWAYLGSTLVVAALGAFIQFRKTGRNVAHAGIDDEFEGFEPNGFGYPIDSVPFMENDKQRPTIPVLGQSQSAANTARESEVSTSYPTHESFCRLYSRNTEAQSLSKMRSKFLEAREQSIATKSPLDVRPSAQPSSLTVTHEIHEQEL</sequence>
<dbReference type="Proteomes" id="UP001165121">
    <property type="component" value="Unassembled WGS sequence"/>
</dbReference>
<evidence type="ECO:0000256" key="7">
    <source>
        <dbReference type="SAM" id="MobiDB-lite"/>
    </source>
</evidence>
<feature type="chain" id="PRO_5040807558" description="Transmembrane protein 198" evidence="9">
    <location>
        <begin position="26"/>
        <end position="378"/>
    </location>
</feature>
<feature type="transmembrane region" description="Helical" evidence="8">
    <location>
        <begin position="129"/>
        <end position="153"/>
    </location>
</feature>
<feature type="signal peptide" evidence="9">
    <location>
        <begin position="1"/>
        <end position="25"/>
    </location>
</feature>
<reference evidence="11" key="1">
    <citation type="submission" date="2023-04" db="EMBL/GenBank/DDBJ databases">
        <title>Phytophthora fragariaefolia NBRC 109709.</title>
        <authorList>
            <person name="Ichikawa N."/>
            <person name="Sato H."/>
            <person name="Tonouchi N."/>
        </authorList>
    </citation>
    <scope>NUCLEOTIDE SEQUENCE</scope>
    <source>
        <strain evidence="11">NBRC 109709</strain>
    </source>
</reference>
<dbReference type="Pfam" id="PF13886">
    <property type="entry name" value="TM7S3_TM198"/>
    <property type="match status" value="1"/>
</dbReference>
<keyword evidence="12" id="KW-1185">Reference proteome</keyword>
<evidence type="ECO:0000256" key="9">
    <source>
        <dbReference type="SAM" id="SignalP"/>
    </source>
</evidence>
<keyword evidence="4 8" id="KW-1133">Transmembrane helix</keyword>
<evidence type="ECO:0000256" key="2">
    <source>
        <dbReference type="ARBA" id="ARBA00006244"/>
    </source>
</evidence>
<evidence type="ECO:0000256" key="6">
    <source>
        <dbReference type="ARBA" id="ARBA00049737"/>
    </source>
</evidence>
<evidence type="ECO:0000256" key="3">
    <source>
        <dbReference type="ARBA" id="ARBA00022692"/>
    </source>
</evidence>
<evidence type="ECO:0000259" key="10">
    <source>
        <dbReference type="Pfam" id="PF13886"/>
    </source>
</evidence>
<keyword evidence="5 8" id="KW-0472">Membrane</keyword>
<feature type="transmembrane region" description="Helical" evidence="8">
    <location>
        <begin position="159"/>
        <end position="177"/>
    </location>
</feature>
<dbReference type="OrthoDB" id="115781at2759"/>
<evidence type="ECO:0000256" key="8">
    <source>
        <dbReference type="SAM" id="Phobius"/>
    </source>
</evidence>
<dbReference type="InterPro" id="IPR025256">
    <property type="entry name" value="TM7S3/TM198-like_dom"/>
</dbReference>